<evidence type="ECO:0000313" key="1">
    <source>
        <dbReference type="EMBL" id="QIW59467.1"/>
    </source>
</evidence>
<accession>A0AAE7CUH9</accession>
<proteinExistence type="predicted"/>
<sequence length="113" mass="12744">MAVGCAKRVSWQEIQEPKDVNLISDNELELNLNIDSDSVSQFQQLSKSEKIAYVSRWSFMSTNFENKANVTNLSEAVDVKLYNSGSNNPPERFEFFFEKGQKFTVIIGGVRGG</sequence>
<dbReference type="Proteomes" id="UP000501558">
    <property type="component" value="Chromosome"/>
</dbReference>
<evidence type="ECO:0000313" key="2">
    <source>
        <dbReference type="Proteomes" id="UP000501558"/>
    </source>
</evidence>
<name>A0AAE7CUH9_9LACT</name>
<gene>
    <name evidence="1" type="ORF">GU334_11370</name>
</gene>
<reference evidence="1 2" key="1">
    <citation type="submission" date="2019-12" db="EMBL/GenBank/DDBJ databases">
        <title>Whole genome sequences of Lactococcus raffinolactis strains isolated from sewage.</title>
        <authorList>
            <person name="Ybazeta G."/>
            <person name="Ross M."/>
            <person name="Brabant-Kirwan D."/>
            <person name="Saleh M."/>
            <person name="Dillon J.A."/>
            <person name="Splinter K."/>
            <person name="Nokhbeh R."/>
        </authorList>
    </citation>
    <scope>NUCLEOTIDE SEQUENCE [LARGE SCALE GENOMIC DNA]</scope>
    <source>
        <strain evidence="1 2">Lr_19_14</strain>
    </source>
</reference>
<dbReference type="EMBL" id="CP047628">
    <property type="protein sequence ID" value="QIW59467.1"/>
    <property type="molecule type" value="Genomic_DNA"/>
</dbReference>
<organism evidence="1 2">
    <name type="scientific">Pseudolactococcus raffinolactis</name>
    <dbReference type="NCBI Taxonomy" id="1366"/>
    <lineage>
        <taxon>Bacteria</taxon>
        <taxon>Bacillati</taxon>
        <taxon>Bacillota</taxon>
        <taxon>Bacilli</taxon>
        <taxon>Lactobacillales</taxon>
        <taxon>Streptococcaceae</taxon>
        <taxon>Pseudolactococcus</taxon>
    </lineage>
</organism>
<dbReference type="AlphaFoldDB" id="A0AAE7CUH9"/>
<protein>
    <submittedName>
        <fullName evidence="1">Uncharacterized protein</fullName>
    </submittedName>
</protein>
<keyword evidence="2" id="KW-1185">Reference proteome</keyword>